<evidence type="ECO:0000256" key="3">
    <source>
        <dbReference type="ARBA" id="ARBA00023082"/>
    </source>
</evidence>
<proteinExistence type="inferred from homology"/>
<keyword evidence="4" id="KW-0238">DNA-binding</keyword>
<dbReference type="Gene3D" id="1.10.1740.10">
    <property type="match status" value="1"/>
</dbReference>
<dbReference type="InterPro" id="IPR036388">
    <property type="entry name" value="WH-like_DNA-bd_sf"/>
</dbReference>
<evidence type="ECO:0000256" key="1">
    <source>
        <dbReference type="ARBA" id="ARBA00010641"/>
    </source>
</evidence>
<dbReference type="EMBL" id="PFBP01000006">
    <property type="protein sequence ID" value="PIT90076.1"/>
    <property type="molecule type" value="Genomic_DNA"/>
</dbReference>
<dbReference type="Pfam" id="PF08281">
    <property type="entry name" value="Sigma70_r4_2"/>
    <property type="match status" value="1"/>
</dbReference>
<dbReference type="CDD" id="cd06171">
    <property type="entry name" value="Sigma70_r4"/>
    <property type="match status" value="1"/>
</dbReference>
<dbReference type="InterPro" id="IPR014284">
    <property type="entry name" value="RNA_pol_sigma-70_dom"/>
</dbReference>
<evidence type="ECO:0000256" key="5">
    <source>
        <dbReference type="ARBA" id="ARBA00023163"/>
    </source>
</evidence>
<dbReference type="PANTHER" id="PTHR43133">
    <property type="entry name" value="RNA POLYMERASE ECF-TYPE SIGMA FACTO"/>
    <property type="match status" value="1"/>
</dbReference>
<dbReference type="Proteomes" id="UP000231464">
    <property type="component" value="Unassembled WGS sequence"/>
</dbReference>
<gene>
    <name evidence="7" type="ORF">COU23_00445</name>
</gene>
<dbReference type="InterPro" id="IPR013249">
    <property type="entry name" value="RNA_pol_sigma70_r4_t2"/>
</dbReference>
<sequence length="187" mass="22178">MLNNNNNLNILKERLLILKIRRGDTEAFRKIYQIFADKIYKFIYYRISNREASLELSQEVFLALWKYLSDKEKEITNLRGLTYQIARNLINNYYDANKVWKVDLEEVEYKLGVSIDLGQEFDLKISIKELKSKLQVLESDEDRRIIELKFFDGLSHNEIAEVVGKSSGNVRVILHRALKKLKEIYKK</sequence>
<dbReference type="GO" id="GO:0016987">
    <property type="term" value="F:sigma factor activity"/>
    <property type="evidence" value="ECO:0007669"/>
    <property type="project" value="UniProtKB-KW"/>
</dbReference>
<dbReference type="SUPFAM" id="SSF88946">
    <property type="entry name" value="Sigma2 domain of RNA polymerase sigma factors"/>
    <property type="match status" value="1"/>
</dbReference>
<evidence type="ECO:0000313" key="7">
    <source>
        <dbReference type="EMBL" id="PIT90076.1"/>
    </source>
</evidence>
<dbReference type="GO" id="GO:0006352">
    <property type="term" value="P:DNA-templated transcription initiation"/>
    <property type="evidence" value="ECO:0007669"/>
    <property type="project" value="InterPro"/>
</dbReference>
<evidence type="ECO:0000256" key="4">
    <source>
        <dbReference type="ARBA" id="ARBA00023125"/>
    </source>
</evidence>
<organism evidence="7 8">
    <name type="scientific">Candidatus Kuenenbacteria bacterium CG10_big_fil_rev_8_21_14_0_10_36_11</name>
    <dbReference type="NCBI Taxonomy" id="1974618"/>
    <lineage>
        <taxon>Bacteria</taxon>
        <taxon>Candidatus Kueneniibacteriota</taxon>
    </lineage>
</organism>
<protein>
    <recommendedName>
        <fullName evidence="6">RNA polymerase sigma factor 70 region 4 type 2 domain-containing protein</fullName>
    </recommendedName>
</protein>
<keyword evidence="2" id="KW-0805">Transcription regulation</keyword>
<name>A0A2M6WBA4_9BACT</name>
<dbReference type="InterPro" id="IPR039425">
    <property type="entry name" value="RNA_pol_sigma-70-like"/>
</dbReference>
<comment type="caution">
    <text evidence="7">The sequence shown here is derived from an EMBL/GenBank/DDBJ whole genome shotgun (WGS) entry which is preliminary data.</text>
</comment>
<dbReference type="PANTHER" id="PTHR43133:SF8">
    <property type="entry name" value="RNA POLYMERASE SIGMA FACTOR HI_1459-RELATED"/>
    <property type="match status" value="1"/>
</dbReference>
<evidence type="ECO:0000256" key="2">
    <source>
        <dbReference type="ARBA" id="ARBA00023015"/>
    </source>
</evidence>
<dbReference type="AlphaFoldDB" id="A0A2M6WBA4"/>
<dbReference type="InterPro" id="IPR013325">
    <property type="entry name" value="RNA_pol_sigma_r2"/>
</dbReference>
<comment type="similarity">
    <text evidence="1">Belongs to the sigma-70 factor family. ECF subfamily.</text>
</comment>
<dbReference type="Gene3D" id="1.10.10.10">
    <property type="entry name" value="Winged helix-like DNA-binding domain superfamily/Winged helix DNA-binding domain"/>
    <property type="match status" value="1"/>
</dbReference>
<accession>A0A2M6WBA4</accession>
<dbReference type="NCBIfam" id="TIGR02937">
    <property type="entry name" value="sigma70-ECF"/>
    <property type="match status" value="1"/>
</dbReference>
<evidence type="ECO:0000259" key="6">
    <source>
        <dbReference type="Pfam" id="PF08281"/>
    </source>
</evidence>
<dbReference type="SUPFAM" id="SSF88659">
    <property type="entry name" value="Sigma3 and sigma4 domains of RNA polymerase sigma factors"/>
    <property type="match status" value="1"/>
</dbReference>
<reference evidence="8" key="1">
    <citation type="submission" date="2017-09" db="EMBL/GenBank/DDBJ databases">
        <title>Depth-based differentiation of microbial function through sediment-hosted aquifers and enrichment of novel symbionts in the deep terrestrial subsurface.</title>
        <authorList>
            <person name="Probst A.J."/>
            <person name="Ladd B."/>
            <person name="Jarett J.K."/>
            <person name="Geller-Mcgrath D.E."/>
            <person name="Sieber C.M.K."/>
            <person name="Emerson J.B."/>
            <person name="Anantharaman K."/>
            <person name="Thomas B.C."/>
            <person name="Malmstrom R."/>
            <person name="Stieglmeier M."/>
            <person name="Klingl A."/>
            <person name="Woyke T."/>
            <person name="Ryan C.M."/>
            <person name="Banfield J.F."/>
        </authorList>
    </citation>
    <scope>NUCLEOTIDE SEQUENCE [LARGE SCALE GENOMIC DNA]</scope>
</reference>
<dbReference type="InterPro" id="IPR013324">
    <property type="entry name" value="RNA_pol_sigma_r3/r4-like"/>
</dbReference>
<keyword evidence="3" id="KW-0731">Sigma factor</keyword>
<keyword evidence="5" id="KW-0804">Transcription</keyword>
<dbReference type="GO" id="GO:0003677">
    <property type="term" value="F:DNA binding"/>
    <property type="evidence" value="ECO:0007669"/>
    <property type="project" value="UniProtKB-KW"/>
</dbReference>
<evidence type="ECO:0000313" key="8">
    <source>
        <dbReference type="Proteomes" id="UP000231464"/>
    </source>
</evidence>
<feature type="domain" description="RNA polymerase sigma factor 70 region 4 type 2" evidence="6">
    <location>
        <begin position="141"/>
        <end position="181"/>
    </location>
</feature>